<protein>
    <submittedName>
        <fullName evidence="1">Putative flavin-containing monooxygenase 1</fullName>
    </submittedName>
</protein>
<dbReference type="GO" id="GO:0004497">
    <property type="term" value="F:monooxygenase activity"/>
    <property type="evidence" value="ECO:0007669"/>
    <property type="project" value="UniProtKB-KW"/>
</dbReference>
<evidence type="ECO:0000313" key="1">
    <source>
        <dbReference type="EMBL" id="GFH09261.1"/>
    </source>
</evidence>
<dbReference type="SUPFAM" id="SSF51905">
    <property type="entry name" value="FAD/NAD(P)-binding domain"/>
    <property type="match status" value="1"/>
</dbReference>
<keyword evidence="2" id="KW-1185">Reference proteome</keyword>
<accession>A0A699YIF8</accession>
<sequence>MDEGVLLDTGQEVPADLVVYCTGFKQAVHIFDATVVQRLRVADDGLYLYRGILHPDVDDLAFIGCGPAQWPDAAATASTFFPTTTAGAP</sequence>
<keyword evidence="1" id="KW-0560">Oxidoreductase</keyword>
<reference evidence="1 2" key="1">
    <citation type="submission" date="2020-02" db="EMBL/GenBank/DDBJ databases">
        <title>Draft genome sequence of Haematococcus lacustris strain NIES-144.</title>
        <authorList>
            <person name="Morimoto D."/>
            <person name="Nakagawa S."/>
            <person name="Yoshida T."/>
            <person name="Sawayama S."/>
        </authorList>
    </citation>
    <scope>NUCLEOTIDE SEQUENCE [LARGE SCALE GENOMIC DNA]</scope>
    <source>
        <strain evidence="1 2">NIES-144</strain>
    </source>
</reference>
<dbReference type="Proteomes" id="UP000485058">
    <property type="component" value="Unassembled WGS sequence"/>
</dbReference>
<dbReference type="Gene3D" id="3.50.50.60">
    <property type="entry name" value="FAD/NAD(P)-binding domain"/>
    <property type="match status" value="1"/>
</dbReference>
<proteinExistence type="predicted"/>
<evidence type="ECO:0000313" key="2">
    <source>
        <dbReference type="Proteomes" id="UP000485058"/>
    </source>
</evidence>
<keyword evidence="1" id="KW-0503">Monooxygenase</keyword>
<dbReference type="InterPro" id="IPR036188">
    <property type="entry name" value="FAD/NAD-bd_sf"/>
</dbReference>
<gene>
    <name evidence="1" type="ORF">HaLaN_04369</name>
</gene>
<dbReference type="EMBL" id="BLLF01000220">
    <property type="protein sequence ID" value="GFH09261.1"/>
    <property type="molecule type" value="Genomic_DNA"/>
</dbReference>
<name>A0A699YIF8_HAELA</name>
<comment type="caution">
    <text evidence="1">The sequence shown here is derived from an EMBL/GenBank/DDBJ whole genome shotgun (WGS) entry which is preliminary data.</text>
</comment>
<dbReference type="AlphaFoldDB" id="A0A699YIF8"/>
<organism evidence="1 2">
    <name type="scientific">Haematococcus lacustris</name>
    <name type="common">Green alga</name>
    <name type="synonym">Haematococcus pluvialis</name>
    <dbReference type="NCBI Taxonomy" id="44745"/>
    <lineage>
        <taxon>Eukaryota</taxon>
        <taxon>Viridiplantae</taxon>
        <taxon>Chlorophyta</taxon>
        <taxon>core chlorophytes</taxon>
        <taxon>Chlorophyceae</taxon>
        <taxon>CS clade</taxon>
        <taxon>Chlamydomonadales</taxon>
        <taxon>Haematococcaceae</taxon>
        <taxon>Haematococcus</taxon>
    </lineage>
</organism>